<dbReference type="RefSeq" id="WP_131984761.1">
    <property type="nucleotide sequence ID" value="NZ_SMKL01000039.1"/>
</dbReference>
<evidence type="ECO:0000256" key="6">
    <source>
        <dbReference type="ARBA" id="ARBA00023136"/>
    </source>
</evidence>
<keyword evidence="5 7" id="KW-1133">Transmembrane helix</keyword>
<dbReference type="AlphaFoldDB" id="A0A4R4RJH9"/>
<dbReference type="PANTHER" id="PTHR30353">
    <property type="entry name" value="INNER MEMBRANE PROTEIN DEDA-RELATED"/>
    <property type="match status" value="1"/>
</dbReference>
<name>A0A4R4RJH9_9ACTN</name>
<sequence>MNDAIIEAARDVMGSPWVYVVLFAISAIDGFFPAVPSETLVITAGVFAAADGVPNLLFVILAASAGAFVGDHISYFIGRTAGTRVRHRIEGRKRSGAMFAWAGRMLEDRGGVIIVVARYIPGGRTAVTLTAGTVEYPLRKFSFFDAIAALSWGTYSGLIGYVGGHAFEDNPLLGLGVGLGIALAITGLVELIRHRIGARNKRRSAEQAGATESSADPEGSPGEKPQELV</sequence>
<dbReference type="OrthoDB" id="162303at2"/>
<keyword evidence="4 7" id="KW-0812">Transmembrane</keyword>
<keyword evidence="6 7" id="KW-0472">Membrane</keyword>
<dbReference type="EMBL" id="SMKL01000039">
    <property type="protein sequence ID" value="TDC49620.1"/>
    <property type="molecule type" value="Genomic_DNA"/>
</dbReference>
<comment type="caution">
    <text evidence="10">The sequence shown here is derived from an EMBL/GenBank/DDBJ whole genome shotgun (WGS) entry which is preliminary data.</text>
</comment>
<proteinExistence type="inferred from homology"/>
<feature type="transmembrane region" description="Helical" evidence="7">
    <location>
        <begin position="173"/>
        <end position="192"/>
    </location>
</feature>
<dbReference type="PANTHER" id="PTHR30353:SF0">
    <property type="entry name" value="TRANSMEMBRANE PROTEIN"/>
    <property type="match status" value="1"/>
</dbReference>
<evidence type="ECO:0000256" key="8">
    <source>
        <dbReference type="SAM" id="MobiDB-lite"/>
    </source>
</evidence>
<organism evidence="10 11">
    <name type="scientific">Jiangella ureilytica</name>
    <dbReference type="NCBI Taxonomy" id="2530374"/>
    <lineage>
        <taxon>Bacteria</taxon>
        <taxon>Bacillati</taxon>
        <taxon>Actinomycetota</taxon>
        <taxon>Actinomycetes</taxon>
        <taxon>Jiangellales</taxon>
        <taxon>Jiangellaceae</taxon>
        <taxon>Jiangella</taxon>
    </lineage>
</organism>
<evidence type="ECO:0000256" key="1">
    <source>
        <dbReference type="ARBA" id="ARBA00004651"/>
    </source>
</evidence>
<dbReference type="Proteomes" id="UP000295621">
    <property type="component" value="Unassembled WGS sequence"/>
</dbReference>
<feature type="region of interest" description="Disordered" evidence="8">
    <location>
        <begin position="201"/>
        <end position="229"/>
    </location>
</feature>
<dbReference type="GO" id="GO:0005886">
    <property type="term" value="C:plasma membrane"/>
    <property type="evidence" value="ECO:0007669"/>
    <property type="project" value="UniProtKB-SubCell"/>
</dbReference>
<dbReference type="InterPro" id="IPR032818">
    <property type="entry name" value="DedA-like"/>
</dbReference>
<evidence type="ECO:0000313" key="10">
    <source>
        <dbReference type="EMBL" id="TDC49620.1"/>
    </source>
</evidence>
<protein>
    <submittedName>
        <fullName evidence="10">DedA family protein</fullName>
    </submittedName>
</protein>
<evidence type="ECO:0000256" key="2">
    <source>
        <dbReference type="ARBA" id="ARBA00010792"/>
    </source>
</evidence>
<feature type="transmembrane region" description="Helical" evidence="7">
    <location>
        <begin position="17"/>
        <end position="36"/>
    </location>
</feature>
<evidence type="ECO:0000256" key="5">
    <source>
        <dbReference type="ARBA" id="ARBA00022989"/>
    </source>
</evidence>
<evidence type="ECO:0000313" key="11">
    <source>
        <dbReference type="Proteomes" id="UP000295621"/>
    </source>
</evidence>
<keyword evidence="3 7" id="KW-1003">Cell membrane</keyword>
<accession>A0A4R4RJH9</accession>
<dbReference type="InterPro" id="IPR032816">
    <property type="entry name" value="VTT_dom"/>
</dbReference>
<feature type="domain" description="VTT" evidence="9">
    <location>
        <begin position="35"/>
        <end position="161"/>
    </location>
</feature>
<evidence type="ECO:0000259" key="9">
    <source>
        <dbReference type="Pfam" id="PF09335"/>
    </source>
</evidence>
<keyword evidence="11" id="KW-1185">Reference proteome</keyword>
<evidence type="ECO:0000256" key="3">
    <source>
        <dbReference type="ARBA" id="ARBA00022475"/>
    </source>
</evidence>
<feature type="transmembrane region" description="Helical" evidence="7">
    <location>
        <begin position="146"/>
        <end position="167"/>
    </location>
</feature>
<feature type="transmembrane region" description="Helical" evidence="7">
    <location>
        <begin position="56"/>
        <end position="78"/>
    </location>
</feature>
<evidence type="ECO:0000256" key="7">
    <source>
        <dbReference type="RuleBase" id="RU367016"/>
    </source>
</evidence>
<gene>
    <name evidence="10" type="ORF">E1212_17580</name>
</gene>
<comment type="similarity">
    <text evidence="2 7">Belongs to the DedA family.</text>
</comment>
<comment type="subcellular location">
    <subcellularLocation>
        <location evidence="1 7">Cell membrane</location>
        <topology evidence="1 7">Multi-pass membrane protein</topology>
    </subcellularLocation>
</comment>
<dbReference type="Pfam" id="PF09335">
    <property type="entry name" value="VTT_dom"/>
    <property type="match status" value="1"/>
</dbReference>
<reference evidence="10 11" key="1">
    <citation type="submission" date="2019-02" db="EMBL/GenBank/DDBJ databases">
        <title>Draft genome sequences of novel Actinobacteria.</title>
        <authorList>
            <person name="Sahin N."/>
            <person name="Ay H."/>
            <person name="Saygin H."/>
        </authorList>
    </citation>
    <scope>NUCLEOTIDE SEQUENCE [LARGE SCALE GENOMIC DNA]</scope>
    <source>
        <strain evidence="10 11">KC603</strain>
    </source>
</reference>
<evidence type="ECO:0000256" key="4">
    <source>
        <dbReference type="ARBA" id="ARBA00022692"/>
    </source>
</evidence>